<name>A0A0C9SNQ5_PAXIN</name>
<evidence type="ECO:0000313" key="2">
    <source>
        <dbReference type="Proteomes" id="UP000053647"/>
    </source>
</evidence>
<proteinExistence type="predicted"/>
<keyword evidence="2" id="KW-1185">Reference proteome</keyword>
<dbReference type="EMBL" id="KN819645">
    <property type="protein sequence ID" value="KIJ08334.1"/>
    <property type="molecule type" value="Genomic_DNA"/>
</dbReference>
<protein>
    <submittedName>
        <fullName evidence="1">Uncharacterized protein</fullName>
    </submittedName>
</protein>
<organism evidence="1 2">
    <name type="scientific">Paxillus involutus ATCC 200175</name>
    <dbReference type="NCBI Taxonomy" id="664439"/>
    <lineage>
        <taxon>Eukaryota</taxon>
        <taxon>Fungi</taxon>
        <taxon>Dikarya</taxon>
        <taxon>Basidiomycota</taxon>
        <taxon>Agaricomycotina</taxon>
        <taxon>Agaricomycetes</taxon>
        <taxon>Agaricomycetidae</taxon>
        <taxon>Boletales</taxon>
        <taxon>Paxilineae</taxon>
        <taxon>Paxillaceae</taxon>
        <taxon>Paxillus</taxon>
    </lineage>
</organism>
<accession>A0A0C9SNQ5</accession>
<reference evidence="1 2" key="1">
    <citation type="submission" date="2014-06" db="EMBL/GenBank/DDBJ databases">
        <authorList>
            <consortium name="DOE Joint Genome Institute"/>
            <person name="Kuo A."/>
            <person name="Kohler A."/>
            <person name="Nagy L.G."/>
            <person name="Floudas D."/>
            <person name="Copeland A."/>
            <person name="Barry K.W."/>
            <person name="Cichocki N."/>
            <person name="Veneault-Fourrey C."/>
            <person name="LaButti K."/>
            <person name="Lindquist E.A."/>
            <person name="Lipzen A."/>
            <person name="Lundell T."/>
            <person name="Morin E."/>
            <person name="Murat C."/>
            <person name="Sun H."/>
            <person name="Tunlid A."/>
            <person name="Henrissat B."/>
            <person name="Grigoriev I.V."/>
            <person name="Hibbett D.S."/>
            <person name="Martin F."/>
            <person name="Nordberg H.P."/>
            <person name="Cantor M.N."/>
            <person name="Hua S.X."/>
        </authorList>
    </citation>
    <scope>NUCLEOTIDE SEQUENCE [LARGE SCALE GENOMIC DNA]</scope>
    <source>
        <strain evidence="1 2">ATCC 200175</strain>
    </source>
</reference>
<gene>
    <name evidence="1" type="ORF">PAXINDRAFT_158170</name>
</gene>
<dbReference type="HOGENOM" id="CLU_1256398_0_0_1"/>
<reference evidence="2" key="2">
    <citation type="submission" date="2015-01" db="EMBL/GenBank/DDBJ databases">
        <title>Evolutionary Origins and Diversification of the Mycorrhizal Mutualists.</title>
        <authorList>
            <consortium name="DOE Joint Genome Institute"/>
            <consortium name="Mycorrhizal Genomics Consortium"/>
            <person name="Kohler A."/>
            <person name="Kuo A."/>
            <person name="Nagy L.G."/>
            <person name="Floudas D."/>
            <person name="Copeland A."/>
            <person name="Barry K.W."/>
            <person name="Cichocki N."/>
            <person name="Veneault-Fourrey C."/>
            <person name="LaButti K."/>
            <person name="Lindquist E.A."/>
            <person name="Lipzen A."/>
            <person name="Lundell T."/>
            <person name="Morin E."/>
            <person name="Murat C."/>
            <person name="Riley R."/>
            <person name="Ohm R."/>
            <person name="Sun H."/>
            <person name="Tunlid A."/>
            <person name="Henrissat B."/>
            <person name="Grigoriev I.V."/>
            <person name="Hibbett D.S."/>
            <person name="Martin F."/>
        </authorList>
    </citation>
    <scope>NUCLEOTIDE SEQUENCE [LARGE SCALE GENOMIC DNA]</scope>
    <source>
        <strain evidence="2">ATCC 200175</strain>
    </source>
</reference>
<evidence type="ECO:0000313" key="1">
    <source>
        <dbReference type="EMBL" id="KIJ08334.1"/>
    </source>
</evidence>
<dbReference type="AlphaFoldDB" id="A0A0C9SNQ5"/>
<sequence>MTSEYNIGRTLNPYKLSKQNVGQGDQHDENSWLAPEKLTIILKICLLQQSSDFEGVGYDLKATTRARQSASASTHTLQIKQCKAASGVHISWVEVEDEGSRMEFCIYTFDNGYLLMVTNSGLQEHNPPDLVGVGKAAWGKAARSTSGTHHQLLTPSIGNVEPERELGLRSDMLKRMKGWESSEGEGEVIIYNVWISLMYKMSDIVRHSSSKWAAYPIKLF</sequence>
<dbReference type="Proteomes" id="UP000053647">
    <property type="component" value="Unassembled WGS sequence"/>
</dbReference>